<keyword evidence="4 12" id="KW-0444">Lipid biosynthesis</keyword>
<evidence type="ECO:0000256" key="8">
    <source>
        <dbReference type="ARBA" id="ARBA00023098"/>
    </source>
</evidence>
<feature type="domain" description="Ketoreductase" evidence="13">
    <location>
        <begin position="6"/>
        <end position="191"/>
    </location>
</feature>
<dbReference type="Proteomes" id="UP000005096">
    <property type="component" value="Chromosome"/>
</dbReference>
<dbReference type="STRING" id="584708.Apau_1235"/>
<evidence type="ECO:0000256" key="9">
    <source>
        <dbReference type="ARBA" id="ARBA00023160"/>
    </source>
</evidence>
<keyword evidence="15" id="KW-1185">Reference proteome</keyword>
<dbReference type="PROSITE" id="PS00061">
    <property type="entry name" value="ADH_SHORT"/>
    <property type="match status" value="1"/>
</dbReference>
<proteinExistence type="inferred from homology"/>
<feature type="binding site" evidence="11">
    <location>
        <position position="90"/>
    </location>
    <ligand>
        <name>NADP(+)</name>
        <dbReference type="ChEBI" id="CHEBI:58349"/>
    </ligand>
</feature>
<dbReference type="Pfam" id="PF13561">
    <property type="entry name" value="adh_short_C2"/>
    <property type="match status" value="1"/>
</dbReference>
<feature type="binding site" evidence="11">
    <location>
        <begin position="155"/>
        <end position="159"/>
    </location>
    <ligand>
        <name>NADP(+)</name>
        <dbReference type="ChEBI" id="CHEBI:58349"/>
    </ligand>
</feature>
<feature type="binding site" evidence="11">
    <location>
        <position position="188"/>
    </location>
    <ligand>
        <name>NADP(+)</name>
        <dbReference type="ChEBI" id="CHEBI:58349"/>
    </ligand>
</feature>
<keyword evidence="9 12" id="KW-0275">Fatty acid biosynthesis</keyword>
<comment type="subunit">
    <text evidence="12">Homotetramer.</text>
</comment>
<gene>
    <name evidence="14" type="ORF">Apau_1235</name>
</gene>
<dbReference type="GO" id="GO:0004316">
    <property type="term" value="F:3-oxoacyl-[acyl-carrier-protein] reductase (NADPH) activity"/>
    <property type="evidence" value="ECO:0007669"/>
    <property type="project" value="UniProtKB-UniRule"/>
</dbReference>
<feature type="binding site" evidence="11">
    <location>
        <begin position="12"/>
        <end position="15"/>
    </location>
    <ligand>
        <name>NADP(+)</name>
        <dbReference type="ChEBI" id="CHEBI:58349"/>
    </ligand>
</feature>
<name>E3CYC7_9BACT</name>
<dbReference type="NCBIfam" id="NF009466">
    <property type="entry name" value="PRK12826.1-2"/>
    <property type="match status" value="1"/>
</dbReference>
<accession>E3CYC7</accession>
<dbReference type="FunFam" id="3.40.50.720:FF:000037">
    <property type="entry name" value="3-oxoacyl-[acyl-carrier-protein] reductase FabG"/>
    <property type="match status" value="1"/>
</dbReference>
<comment type="catalytic activity">
    <reaction evidence="12">
        <text>a (3R)-hydroxyacyl-[ACP] + NADP(+) = a 3-oxoacyl-[ACP] + NADPH + H(+)</text>
        <dbReference type="Rhea" id="RHEA:17397"/>
        <dbReference type="Rhea" id="RHEA-COMP:9916"/>
        <dbReference type="Rhea" id="RHEA-COMP:9945"/>
        <dbReference type="ChEBI" id="CHEBI:15378"/>
        <dbReference type="ChEBI" id="CHEBI:57783"/>
        <dbReference type="ChEBI" id="CHEBI:58349"/>
        <dbReference type="ChEBI" id="CHEBI:78776"/>
        <dbReference type="ChEBI" id="CHEBI:78827"/>
        <dbReference type="EC" id="1.1.1.100"/>
    </reaction>
</comment>
<evidence type="ECO:0000256" key="7">
    <source>
        <dbReference type="ARBA" id="ARBA00023002"/>
    </source>
</evidence>
<reference evidence="14 15" key="1">
    <citation type="journal article" date="2010" name="Stand. Genomic Sci.">
        <title>Non-contiguous finished genome sequence of Aminomonas paucivorans type strain (GLU-3).</title>
        <authorList>
            <person name="Pitluck S."/>
            <person name="Yasawong M."/>
            <person name="Held B."/>
            <person name="Lapidus A."/>
            <person name="Nolan M."/>
            <person name="Copeland A."/>
            <person name="Lucas S."/>
            <person name="Del Rio T.G."/>
            <person name="Tice H."/>
            <person name="Cheng J.F."/>
            <person name="Chertkov O."/>
            <person name="Goodwin L."/>
            <person name="Tapia R."/>
            <person name="Han C."/>
            <person name="Liolios K."/>
            <person name="Ivanova N."/>
            <person name="Mavromatis K."/>
            <person name="Ovchinnikova G."/>
            <person name="Pati A."/>
            <person name="Chen A."/>
            <person name="Palaniappan K."/>
            <person name="Land M."/>
            <person name="Hauser L."/>
            <person name="Chang Y.J."/>
            <person name="Jeffries C.D."/>
            <person name="Pukall R."/>
            <person name="Spring S."/>
            <person name="Rohde M."/>
            <person name="Sikorski J."/>
            <person name="Goker M."/>
            <person name="Woyke T."/>
            <person name="Bristow J."/>
            <person name="Eisen J.A."/>
            <person name="Markowitz V."/>
            <person name="Hugenholtz P."/>
            <person name="Kyrpides N.C."/>
            <person name="Klenk H.P."/>
        </authorList>
    </citation>
    <scope>NUCLEOTIDE SEQUENCE [LARGE SCALE GENOMIC DNA]</scope>
    <source>
        <strain evidence="14 15">DSM 12260</strain>
    </source>
</reference>
<sequence length="247" mass="26150">MTSPSRVALVTGAGRGIGRSIALELGRMGCRVGVNYQRSRDAALEVVERLRELGCEAEAFKGDAGDAGAVKGLFESVESRLGPVEVLVNNAGITRDNLLVRMKEEDWEEVLRTNLTSVYLCTKQALRNMMKARWGRIVTISSVVALVGNPGQCNYAAAKAGLLGFSKSVAREVASRGITSNVVAPGYIDTDMTRALPEAARTALLGQIPMGRPGTGEDVARAVAFLASEETGYITGQVLAVDGGMTM</sequence>
<dbReference type="GO" id="GO:0051287">
    <property type="term" value="F:NAD binding"/>
    <property type="evidence" value="ECO:0007669"/>
    <property type="project" value="UniProtKB-UniRule"/>
</dbReference>
<evidence type="ECO:0000256" key="12">
    <source>
        <dbReference type="RuleBase" id="RU366074"/>
    </source>
</evidence>
<dbReference type="InterPro" id="IPR011284">
    <property type="entry name" value="3oxo_ACP_reduc"/>
</dbReference>
<evidence type="ECO:0000256" key="11">
    <source>
        <dbReference type="PIRSR" id="PIRSR611284-2"/>
    </source>
</evidence>
<dbReference type="InterPro" id="IPR002347">
    <property type="entry name" value="SDR_fam"/>
</dbReference>
<evidence type="ECO:0000256" key="4">
    <source>
        <dbReference type="ARBA" id="ARBA00022516"/>
    </source>
</evidence>
<dbReference type="InterPro" id="IPR050259">
    <property type="entry name" value="SDR"/>
</dbReference>
<evidence type="ECO:0000256" key="5">
    <source>
        <dbReference type="ARBA" id="ARBA00022832"/>
    </source>
</evidence>
<evidence type="ECO:0000256" key="10">
    <source>
        <dbReference type="PIRSR" id="PIRSR611284-1"/>
    </source>
</evidence>
<dbReference type="InterPro" id="IPR020904">
    <property type="entry name" value="Sc_DH/Rdtase_CS"/>
</dbReference>
<evidence type="ECO:0000259" key="13">
    <source>
        <dbReference type="SMART" id="SM00822"/>
    </source>
</evidence>
<dbReference type="InterPro" id="IPR057326">
    <property type="entry name" value="KR_dom"/>
</dbReference>
<evidence type="ECO:0000313" key="14">
    <source>
        <dbReference type="EMBL" id="EFQ23660.1"/>
    </source>
</evidence>
<dbReference type="AlphaFoldDB" id="E3CYC7"/>
<dbReference type="HOGENOM" id="CLU_010194_1_3_0"/>
<organism evidence="14 15">
    <name type="scientific">Aminomonas paucivorans DSM 12260</name>
    <dbReference type="NCBI Taxonomy" id="584708"/>
    <lineage>
        <taxon>Bacteria</taxon>
        <taxon>Thermotogati</taxon>
        <taxon>Synergistota</taxon>
        <taxon>Synergistia</taxon>
        <taxon>Synergistales</taxon>
        <taxon>Synergistaceae</taxon>
        <taxon>Aminomonas</taxon>
    </lineage>
</organism>
<evidence type="ECO:0000313" key="15">
    <source>
        <dbReference type="Proteomes" id="UP000005096"/>
    </source>
</evidence>
<keyword evidence="6 11" id="KW-0521">NADP</keyword>
<dbReference type="EMBL" id="CM001022">
    <property type="protein sequence ID" value="EFQ23660.1"/>
    <property type="molecule type" value="Genomic_DNA"/>
</dbReference>
<evidence type="ECO:0000256" key="1">
    <source>
        <dbReference type="ARBA" id="ARBA00005194"/>
    </source>
</evidence>
<dbReference type="CDD" id="cd05333">
    <property type="entry name" value="BKR_SDR_c"/>
    <property type="match status" value="1"/>
</dbReference>
<dbReference type="NCBIfam" id="NF004197">
    <property type="entry name" value="PRK05653.1-1"/>
    <property type="match status" value="1"/>
</dbReference>
<evidence type="ECO:0000256" key="3">
    <source>
        <dbReference type="ARBA" id="ARBA00012948"/>
    </source>
</evidence>
<dbReference type="eggNOG" id="COG1028">
    <property type="taxonomic scope" value="Bacteria"/>
</dbReference>
<keyword evidence="7 12" id="KW-0560">Oxidoreductase</keyword>
<dbReference type="RefSeq" id="WP_006300862.1">
    <property type="nucleotide sequence ID" value="NZ_CM001022.1"/>
</dbReference>
<evidence type="ECO:0000256" key="6">
    <source>
        <dbReference type="ARBA" id="ARBA00022857"/>
    </source>
</evidence>
<protein>
    <recommendedName>
        <fullName evidence="3 12">3-oxoacyl-[acyl-carrier-protein] reductase</fullName>
        <ecNumber evidence="3 12">1.1.1.100</ecNumber>
    </recommendedName>
</protein>
<dbReference type="PRINTS" id="PR00080">
    <property type="entry name" value="SDRFAMILY"/>
</dbReference>
<dbReference type="PRINTS" id="PR00081">
    <property type="entry name" value="GDHRDH"/>
</dbReference>
<dbReference type="GO" id="GO:0006633">
    <property type="term" value="P:fatty acid biosynthetic process"/>
    <property type="evidence" value="ECO:0007669"/>
    <property type="project" value="UniProtKB-UniPathway"/>
</dbReference>
<dbReference type="UniPathway" id="UPA00094"/>
<dbReference type="OrthoDB" id="9803333at2"/>
<dbReference type="Gene3D" id="3.40.50.720">
    <property type="entry name" value="NAD(P)-binding Rossmann-like Domain"/>
    <property type="match status" value="1"/>
</dbReference>
<dbReference type="PaxDb" id="584708-Apau_1235"/>
<dbReference type="PANTHER" id="PTHR42879:SF2">
    <property type="entry name" value="3-OXOACYL-[ACYL-CARRIER-PROTEIN] REDUCTASE FABG"/>
    <property type="match status" value="1"/>
</dbReference>
<keyword evidence="8 12" id="KW-0443">Lipid metabolism</keyword>
<dbReference type="InterPro" id="IPR036291">
    <property type="entry name" value="NAD(P)-bd_dom_sf"/>
</dbReference>
<keyword evidence="5 12" id="KW-0276">Fatty acid metabolism</keyword>
<comment type="similarity">
    <text evidence="2 12">Belongs to the short-chain dehydrogenases/reductases (SDR) family.</text>
</comment>
<dbReference type="SUPFAM" id="SSF51735">
    <property type="entry name" value="NAD(P)-binding Rossmann-fold domains"/>
    <property type="match status" value="1"/>
</dbReference>
<comment type="function">
    <text evidence="12">Catalyzes the NADPH-dependent reduction of beta-ketoacyl-ACP substrates to beta-hydroxyacyl-ACP products, the first reductive step in the elongation cycle of fatty acid biosynthesis.</text>
</comment>
<dbReference type="NCBIfam" id="TIGR01830">
    <property type="entry name" value="3oxo_ACP_reduc"/>
    <property type="match status" value="1"/>
</dbReference>
<dbReference type="EC" id="1.1.1.100" evidence="3 12"/>
<comment type="pathway">
    <text evidence="1 12">Lipid metabolism; fatty acid biosynthesis.</text>
</comment>
<dbReference type="PANTHER" id="PTHR42879">
    <property type="entry name" value="3-OXOACYL-(ACYL-CARRIER-PROTEIN) REDUCTASE"/>
    <property type="match status" value="1"/>
</dbReference>
<dbReference type="SMART" id="SM00822">
    <property type="entry name" value="PKS_KR"/>
    <property type="match status" value="1"/>
</dbReference>
<feature type="active site" description="Proton acceptor" evidence="10">
    <location>
        <position position="155"/>
    </location>
</feature>
<evidence type="ECO:0000256" key="2">
    <source>
        <dbReference type="ARBA" id="ARBA00006484"/>
    </source>
</evidence>